<sequence length="71" mass="7790">MPEPPDVSRERRLRHVVPAGQFAFLAPCSAELAAAVPRICTDVPAGFDRAAFHRAFNAAVVQYFRGQPSDH</sequence>
<proteinExistence type="predicted"/>
<organism evidence="1 2">
    <name type="scientific">Bradyrhizobium stylosanthis</name>
    <dbReference type="NCBI Taxonomy" id="1803665"/>
    <lineage>
        <taxon>Bacteria</taxon>
        <taxon>Pseudomonadati</taxon>
        <taxon>Pseudomonadota</taxon>
        <taxon>Alphaproteobacteria</taxon>
        <taxon>Hyphomicrobiales</taxon>
        <taxon>Nitrobacteraceae</taxon>
        <taxon>Bradyrhizobium</taxon>
    </lineage>
</organism>
<gene>
    <name evidence="1" type="ORF">FBZ96_104325</name>
</gene>
<comment type="caution">
    <text evidence="1">The sequence shown here is derived from an EMBL/GenBank/DDBJ whole genome shotgun (WGS) entry which is preliminary data.</text>
</comment>
<keyword evidence="2" id="KW-1185">Reference proteome</keyword>
<reference evidence="1 2" key="1">
    <citation type="submission" date="2019-06" db="EMBL/GenBank/DDBJ databases">
        <title>Genomic Encyclopedia of Type Strains, Phase IV (KMG-V): Genome sequencing to study the core and pangenomes of soil and plant-associated prokaryotes.</title>
        <authorList>
            <person name="Whitman W."/>
        </authorList>
    </citation>
    <scope>NUCLEOTIDE SEQUENCE [LARGE SCALE GENOMIC DNA]</scope>
    <source>
        <strain evidence="1 2">BR 510</strain>
    </source>
</reference>
<dbReference type="STRING" id="1803665.GCA_001641335_07822"/>
<evidence type="ECO:0000313" key="1">
    <source>
        <dbReference type="EMBL" id="TWA99350.1"/>
    </source>
</evidence>
<dbReference type="AlphaFoldDB" id="A0A560DQF2"/>
<evidence type="ECO:0000313" key="2">
    <source>
        <dbReference type="Proteomes" id="UP000319949"/>
    </source>
</evidence>
<dbReference type="OrthoDB" id="9814760at2"/>
<protein>
    <submittedName>
        <fullName evidence="1">Uncharacterized protein</fullName>
    </submittedName>
</protein>
<dbReference type="Proteomes" id="UP000319949">
    <property type="component" value="Unassembled WGS sequence"/>
</dbReference>
<dbReference type="EMBL" id="VITK01000004">
    <property type="protein sequence ID" value="TWA99350.1"/>
    <property type="molecule type" value="Genomic_DNA"/>
</dbReference>
<name>A0A560DQF2_9BRAD</name>
<accession>A0A560DQF2</accession>